<protein>
    <submittedName>
        <fullName evidence="2">Uncharacterized protein</fullName>
    </submittedName>
</protein>
<feature type="compositionally biased region" description="Basic and acidic residues" evidence="1">
    <location>
        <begin position="495"/>
        <end position="505"/>
    </location>
</feature>
<dbReference type="Proteomes" id="UP000265515">
    <property type="component" value="Unassembled WGS sequence"/>
</dbReference>
<proteinExistence type="predicted"/>
<feature type="region of interest" description="Disordered" evidence="1">
    <location>
        <begin position="1672"/>
        <end position="1706"/>
    </location>
</feature>
<feature type="region of interest" description="Disordered" evidence="1">
    <location>
        <begin position="1503"/>
        <end position="1539"/>
    </location>
</feature>
<feature type="compositionally biased region" description="Polar residues" evidence="1">
    <location>
        <begin position="1519"/>
        <end position="1533"/>
    </location>
</feature>
<sequence length="2015" mass="209054">MGDKRKGMDDNRTVGVSWRVDGHPPFFAGMERPGMQQKAERGTTPGTGGEWGGGAERSFEKSCCRTPQRHSSGGRVKKRAMASPPTHCHSNTAAPSQLAEAARGGGGGGAQRRAVEAGGGTERLADGGGEIGGGGGAGGGGAGQREVVGGSTQVVGGGVQRRAVEAGGTERLADGGRRIGGGGGAGGGGAGQREVVGGSTQVVGTARLGGVGGWGVAVGGGVHRRAAEAGGGTERLADGGRRIGGGGGAGGGGAGQREVVGGSTQVVGAARLGGVGGWGVAVGGWGGGRGGRMGGIGGVGEREVGCSKQTVGAAGQGAGVAVEGGADVRSIVRPVPASCQSSTSVVSRIRLGMGMLPTVSVSSAHDQGTFTAVDGKYRGAKAEKSAKNGRRPSDVLSFPSMVTGGDVGSFSLKGVGPGRGTGSVSGTSAGVVGCHSQSSGGVRMHAAHLPTPLVQRVRCFGGKSEGGKEEEEEEEEAAAEEENNDEIGAGEDDGDGQKRRHEESKMVVVSSGYGGKFPGPPLLLTTTTKGDSSLLQGVKWGRGVGLLSGKAQRGRHSAPQRRREGGGVRTVLSQCPTGRCEGMGNREQGGNGHDIVLDEDDGGNDDGVDNDAVNDEGDGDEVGKDESKRQETTAGTTNRPRSKQRSLRNFLWDGPEGSCRGARMRSSRVRHKVRKILPRGISSPRFEERGHGKQQDKQTTSLDHGRQPLPIFQEMDGVGGELPREATIDGRGGGGGGGRMDHGIMSRSASVVNTMAAAQKGKVSVKGVGAIEEEEGGGGVGILQRARGLCADEEEGSHGKEGGNQASEEVMAWRTAKRRKVLRHPGLSPLGATEKGMTVDGFVGPKHRKSSAGIFERSPAVVAGKGEKREGVGRLKQQRSLVASRSVGSAGSMDGQGHEPWLHHPVLSRSTVDTATFQAPCLGTGSVQRIAAVRKATFTCAGGVESTRKEEGKGQGCGSSPYPAGRKIDGSASWRGVVGTQKRRAHPVHWQATSVACSEASVHSSGADTAAKSVPVEKTRPVMRISIGQAFAPTFRASTGFAVKRESKARAGSVGGKDGGVGSMGEGCAAGGGLVASGNEERGGGEGGGGGGGGGMRREKVRHGEGVVTGWAPVARDRQARVAGDAMRRSKRKRVPRRFPESILYPISENYRTTVVGRLSEEGCEGWGEDQRPHVLDEAVDAKFAVSESSTIHNRKNTANITFQADSRTLQNHEGQLSRTVVPHGLSPGKACEELGVEGGRAAACHVVDVAARDTTVAWHGGGSSNTHHPCAGRSEVGNRNKVAEVKVEAPAYGMGENLPQGSCTPVSMHKPGCVKRRGRRMMMSWGSDRAARVSKTRPVWEIDKVPSTLGGGPVAVVDEVHSVGEGAADAVDKARSVGGGEAATIDKVCSVGKGAAVANDRVLSVGGGASAALDLKEKPLPGASTTTSTRRLSAGTASTRRKSQHIDNLLFGSGKRSSWKSFYNPSREEPGVIDRWHKEEEGENALGGGMPCSSSGVDNVTSRGHLHSHLDGPGISMEGNTSKTTAAENQPHQPRKWESKCYGRHDKHDVAADPYIVVAQMHEAVGGGSAAARAGNEKMAEMQQFNYSPLKNRPSCVAEPTRRSSRKPVPNSIFDGVFELIPYISRKSFVASSLEKPSAQGILKGWCDWGAGAEANMSCIEGKGKCDTTASSGFENRTHDEKDHDGESENKREMPQSGNMAEGGTWSSSRLDVALPPRVQLSHSTGGKDSRGEVLHCSSAVLGQGGGALWKDGRRQRNDNVDVFVSAEGRDVPVACVSRPEDANDDDEQVRNWPPDPDVQAVDGAPGKEDFLSVAQGMTGDSGRSFSPAPVAKREELVVEHQGGQGEGICLEQVAGNGGAAAPAEYDGEKKKVTPAGTLVVRGSVNVLSRPAEDTGHKPDKGKRQHVLYAGQCGKCGKMCKMGKCVECKICGRLEHIHCTEKPAFCACPLEGWTCNSCRCCHSCGVNIIENGGYKHSARSFTLCRKCSALYLRDWYCTGCEKASLQSLQALRKQ</sequence>
<feature type="region of interest" description="Disordered" evidence="1">
    <location>
        <begin position="172"/>
        <end position="193"/>
    </location>
</feature>
<feature type="compositionally biased region" description="Gly residues" evidence="1">
    <location>
        <begin position="1085"/>
        <end position="1095"/>
    </location>
</feature>
<reference evidence="2 3" key="1">
    <citation type="journal article" date="2018" name="Cell">
        <title>The Chara Genome: Secondary Complexity and Implications for Plant Terrestrialization.</title>
        <authorList>
            <person name="Nishiyama T."/>
            <person name="Sakayama H."/>
            <person name="Vries J.D."/>
            <person name="Buschmann H."/>
            <person name="Saint-Marcoux D."/>
            <person name="Ullrich K.K."/>
            <person name="Haas F.B."/>
            <person name="Vanderstraeten L."/>
            <person name="Becker D."/>
            <person name="Lang D."/>
            <person name="Vosolsobe S."/>
            <person name="Rombauts S."/>
            <person name="Wilhelmsson P.K.I."/>
            <person name="Janitza P."/>
            <person name="Kern R."/>
            <person name="Heyl A."/>
            <person name="Rumpler F."/>
            <person name="Villalobos L.I.A.C."/>
            <person name="Clay J.M."/>
            <person name="Skokan R."/>
            <person name="Toyoda A."/>
            <person name="Suzuki Y."/>
            <person name="Kagoshima H."/>
            <person name="Schijlen E."/>
            <person name="Tajeshwar N."/>
            <person name="Catarino B."/>
            <person name="Hetherington A.J."/>
            <person name="Saltykova A."/>
            <person name="Bonnot C."/>
            <person name="Breuninger H."/>
            <person name="Symeonidi A."/>
            <person name="Radhakrishnan G.V."/>
            <person name="Van Nieuwerburgh F."/>
            <person name="Deforce D."/>
            <person name="Chang C."/>
            <person name="Karol K.G."/>
            <person name="Hedrich R."/>
            <person name="Ulvskov P."/>
            <person name="Glockner G."/>
            <person name="Delwiche C.F."/>
            <person name="Petrasek J."/>
            <person name="Van de Peer Y."/>
            <person name="Friml J."/>
            <person name="Beilby M."/>
            <person name="Dolan L."/>
            <person name="Kohara Y."/>
            <person name="Sugano S."/>
            <person name="Fujiyama A."/>
            <person name="Delaux P.-M."/>
            <person name="Quint M."/>
            <person name="TheiBen G."/>
            <person name="Hagemann M."/>
            <person name="Harholt J."/>
            <person name="Dunand C."/>
            <person name="Zachgo S."/>
            <person name="Langdale J."/>
            <person name="Maumus F."/>
            <person name="Straeten D.V.D."/>
            <person name="Gould S.B."/>
            <person name="Rensing S.A."/>
        </authorList>
    </citation>
    <scope>NUCLEOTIDE SEQUENCE [LARGE SCALE GENOMIC DNA]</scope>
    <source>
        <strain evidence="2 3">S276</strain>
    </source>
</reference>
<feature type="compositionally biased region" description="Low complexity" evidence="1">
    <location>
        <begin position="1423"/>
        <end position="1439"/>
    </location>
</feature>
<feature type="region of interest" description="Disordered" evidence="1">
    <location>
        <begin position="947"/>
        <end position="970"/>
    </location>
</feature>
<dbReference type="OMA" id="ENRTHDE"/>
<accession>A0A388KWV0</accession>
<evidence type="ECO:0000313" key="3">
    <source>
        <dbReference type="Proteomes" id="UP000265515"/>
    </source>
</evidence>
<feature type="region of interest" description="Disordered" evidence="1">
    <location>
        <begin position="227"/>
        <end position="257"/>
    </location>
</feature>
<keyword evidence="3" id="KW-1185">Reference proteome</keyword>
<feature type="compositionally biased region" description="Basic residues" evidence="1">
    <location>
        <begin position="662"/>
        <end position="677"/>
    </location>
</feature>
<feature type="region of interest" description="Disordered" evidence="1">
    <location>
        <begin position="463"/>
        <end position="505"/>
    </location>
</feature>
<feature type="region of interest" description="Disordered" evidence="1">
    <location>
        <begin position="1"/>
        <end position="145"/>
    </location>
</feature>
<feature type="region of interest" description="Disordered" evidence="1">
    <location>
        <begin position="549"/>
        <end position="707"/>
    </location>
</feature>
<feature type="compositionally biased region" description="Basic and acidic residues" evidence="1">
    <location>
        <begin position="685"/>
        <end position="696"/>
    </location>
</feature>
<dbReference type="EMBL" id="BFEA01000205">
    <property type="protein sequence ID" value="GBG74521.1"/>
    <property type="molecule type" value="Genomic_DNA"/>
</dbReference>
<feature type="compositionally biased region" description="Gly residues" evidence="1">
    <location>
        <begin position="45"/>
        <end position="55"/>
    </location>
</feature>
<feature type="region of interest" description="Disordered" evidence="1">
    <location>
        <begin position="1417"/>
        <end position="1442"/>
    </location>
</feature>
<gene>
    <name evidence="2" type="ORF">CBR_g18931</name>
</gene>
<dbReference type="Gramene" id="GBG74521">
    <property type="protein sequence ID" value="GBG74521"/>
    <property type="gene ID" value="CBR_g18931"/>
</dbReference>
<feature type="compositionally biased region" description="Basic and acidic residues" evidence="1">
    <location>
        <begin position="1"/>
        <end position="12"/>
    </location>
</feature>
<evidence type="ECO:0000256" key="1">
    <source>
        <dbReference type="SAM" id="MobiDB-lite"/>
    </source>
</evidence>
<feature type="compositionally biased region" description="Gly residues" evidence="1">
    <location>
        <begin position="242"/>
        <end position="255"/>
    </location>
</feature>
<feature type="compositionally biased region" description="Gly residues" evidence="1">
    <location>
        <begin position="117"/>
        <end position="143"/>
    </location>
</feature>
<feature type="region of interest" description="Disordered" evidence="1">
    <location>
        <begin position="378"/>
        <end position="399"/>
    </location>
</feature>
<evidence type="ECO:0000313" key="2">
    <source>
        <dbReference type="EMBL" id="GBG74521.1"/>
    </source>
</evidence>
<organism evidence="2 3">
    <name type="scientific">Chara braunii</name>
    <name type="common">Braun's stonewort</name>
    <dbReference type="NCBI Taxonomy" id="69332"/>
    <lineage>
        <taxon>Eukaryota</taxon>
        <taxon>Viridiplantae</taxon>
        <taxon>Streptophyta</taxon>
        <taxon>Charophyceae</taxon>
        <taxon>Charales</taxon>
        <taxon>Characeae</taxon>
        <taxon>Chara</taxon>
    </lineage>
</organism>
<comment type="caution">
    <text evidence="2">The sequence shown here is derived from an EMBL/GenBank/DDBJ whole genome shotgun (WGS) entry which is preliminary data.</text>
</comment>
<feature type="compositionally biased region" description="Basic and acidic residues" evidence="1">
    <location>
        <begin position="621"/>
        <end position="631"/>
    </location>
</feature>
<feature type="compositionally biased region" description="Basic and acidic residues" evidence="1">
    <location>
        <begin position="1677"/>
        <end position="1695"/>
    </location>
</feature>
<feature type="compositionally biased region" description="Acidic residues" evidence="1">
    <location>
        <begin position="468"/>
        <end position="494"/>
    </location>
</feature>
<name>A0A388KWV0_CHABU</name>
<feature type="compositionally biased region" description="Gly residues" evidence="1">
    <location>
        <begin position="178"/>
        <end position="191"/>
    </location>
</feature>
<feature type="region of interest" description="Disordered" evidence="1">
    <location>
        <begin position="1075"/>
        <end position="1098"/>
    </location>
</feature>
<dbReference type="CDD" id="cd15489">
    <property type="entry name" value="PHD_SF"/>
    <property type="match status" value="1"/>
</dbReference>
<feature type="compositionally biased region" description="Acidic residues" evidence="1">
    <location>
        <begin position="597"/>
        <end position="620"/>
    </location>
</feature>